<accession>A0A2I1GVH4</accession>
<keyword evidence="1" id="KW-0812">Transmembrane</keyword>
<gene>
    <name evidence="2" type="ORF">RhiirA4_467157</name>
</gene>
<sequence>MAFQSSKRLDMDLVKAQQLIFDLEMVSFPKLVRFGLTEYCLNKISENDIVEAVKDTCNQNITPIQMIYSKFQDTFKIFGMKNLTKLYYFLFILLGVSKYFGNLIINKLDQNSIKSITHSVMSL</sequence>
<evidence type="ECO:0000313" key="2">
    <source>
        <dbReference type="EMBL" id="PKY50595.1"/>
    </source>
</evidence>
<reference evidence="2 3" key="1">
    <citation type="submission" date="2015-10" db="EMBL/GenBank/DDBJ databases">
        <title>Genome analyses suggest a sexual origin of heterokaryosis in a supposedly ancient asexual fungus.</title>
        <authorList>
            <person name="Ropars J."/>
            <person name="Sedzielewska K."/>
            <person name="Noel J."/>
            <person name="Charron P."/>
            <person name="Farinelli L."/>
            <person name="Marton T."/>
            <person name="Kruger M."/>
            <person name="Pelin A."/>
            <person name="Brachmann A."/>
            <person name="Corradi N."/>
        </authorList>
    </citation>
    <scope>NUCLEOTIDE SEQUENCE [LARGE SCALE GENOMIC DNA]</scope>
    <source>
        <strain evidence="2 3">A4</strain>
    </source>
</reference>
<dbReference type="EMBL" id="LLXI01000894">
    <property type="protein sequence ID" value="PKY50595.1"/>
    <property type="molecule type" value="Genomic_DNA"/>
</dbReference>
<keyword evidence="1" id="KW-1133">Transmembrane helix</keyword>
<dbReference type="Proteomes" id="UP000234323">
    <property type="component" value="Unassembled WGS sequence"/>
</dbReference>
<dbReference type="AlphaFoldDB" id="A0A2I1GVH4"/>
<keyword evidence="1" id="KW-0472">Membrane</keyword>
<name>A0A2I1GVH4_9GLOM</name>
<protein>
    <submittedName>
        <fullName evidence="2">Uncharacterized protein</fullName>
    </submittedName>
</protein>
<proteinExistence type="predicted"/>
<feature type="transmembrane region" description="Helical" evidence="1">
    <location>
        <begin position="86"/>
        <end position="105"/>
    </location>
</feature>
<evidence type="ECO:0000313" key="3">
    <source>
        <dbReference type="Proteomes" id="UP000234323"/>
    </source>
</evidence>
<organism evidence="2 3">
    <name type="scientific">Rhizophagus irregularis</name>
    <dbReference type="NCBI Taxonomy" id="588596"/>
    <lineage>
        <taxon>Eukaryota</taxon>
        <taxon>Fungi</taxon>
        <taxon>Fungi incertae sedis</taxon>
        <taxon>Mucoromycota</taxon>
        <taxon>Glomeromycotina</taxon>
        <taxon>Glomeromycetes</taxon>
        <taxon>Glomerales</taxon>
        <taxon>Glomeraceae</taxon>
        <taxon>Rhizophagus</taxon>
    </lineage>
</organism>
<evidence type="ECO:0000256" key="1">
    <source>
        <dbReference type="SAM" id="Phobius"/>
    </source>
</evidence>
<keyword evidence="3" id="KW-1185">Reference proteome</keyword>
<comment type="caution">
    <text evidence="2">The sequence shown here is derived from an EMBL/GenBank/DDBJ whole genome shotgun (WGS) entry which is preliminary data.</text>
</comment>